<dbReference type="RefSeq" id="WP_281878429.1">
    <property type="nucleotide sequence ID" value="NZ_AP026978.1"/>
</dbReference>
<dbReference type="SUPFAM" id="SSF53474">
    <property type="entry name" value="alpha/beta-Hydrolases"/>
    <property type="match status" value="1"/>
</dbReference>
<evidence type="ECO:0000313" key="4">
    <source>
        <dbReference type="Proteomes" id="UP001317870"/>
    </source>
</evidence>
<evidence type="ECO:0000259" key="1">
    <source>
        <dbReference type="Pfam" id="PF01370"/>
    </source>
</evidence>
<protein>
    <submittedName>
        <fullName evidence="3">Bifunctional protein</fullName>
    </submittedName>
</protein>
<dbReference type="Pfam" id="PF01370">
    <property type="entry name" value="Epimerase"/>
    <property type="match status" value="1"/>
</dbReference>
<feature type="domain" description="AB hydrolase-1" evidence="2">
    <location>
        <begin position="351"/>
        <end position="557"/>
    </location>
</feature>
<proteinExistence type="predicted"/>
<dbReference type="EMBL" id="AP026978">
    <property type="protein sequence ID" value="BDT98395.1"/>
    <property type="molecule type" value="Genomic_DNA"/>
</dbReference>
<dbReference type="InterPro" id="IPR001509">
    <property type="entry name" value="Epimerase_deHydtase"/>
</dbReference>
<dbReference type="InterPro" id="IPR051783">
    <property type="entry name" value="NAD(P)-dependent_oxidoreduct"/>
</dbReference>
<gene>
    <name evidence="3" type="primary">dfrA</name>
    <name evidence="3" type="ORF">IFM12276_14240</name>
</gene>
<sequence length="569" mass="60183">MSDSIVFGAAGFLGRNAVARLLEQGHSVAAALRPGSEERLTSWLRRRGVDSSGLEIVTCDVTAPDLGLPAGFDASGIRDVYNCAARFSFGLAAEDAYAVNVTGALRVLDWSAALPELRRVVHITGYRITVEESEEQHYENGAYGASKFESDPLLRRRAAELGVALTIANPSSVLGPGQYIGLATVVEDLWNGRLPAIPGGPETFVPIVDLDYFTDFLISLPALPDTAGRSYTVLDDRTPVLPKLIRLLAGHLGVPAPRFSIPVGVISKLPRALTGADPETLTFIADDRYDTSAAQDVARRAGLTMPPTEATLRTWADHLVASRFGAVPDDPTAGFADGVWVSGERRRPDYVLLHGLPLDGESWNAARAELDGPSLVVDLPGLGRSAPGDADAVLPDLLASVRTRPVLVGHSLGCGPVLRYAAQHPERISGVVLVAPAFLQPRSGSLLRSPLAAAALRRMSAGDLARRLGVPESAAIASAAANLRRPGVAARTVAALRRASAPARREELRALLARIEVPVRIVTGSADPLTVATSRDAVSIEGAGHYPQLTHPARLAAELTRVSAVEARN</sequence>
<name>A0ABN6TZK2_9NOCA</name>
<evidence type="ECO:0000259" key="2">
    <source>
        <dbReference type="Pfam" id="PF12697"/>
    </source>
</evidence>
<accession>A0ABN6TZK2</accession>
<dbReference type="Proteomes" id="UP001317870">
    <property type="component" value="Chromosome"/>
</dbReference>
<keyword evidence="4" id="KW-1185">Reference proteome</keyword>
<dbReference type="Pfam" id="PF12697">
    <property type="entry name" value="Abhydrolase_6"/>
    <property type="match status" value="1"/>
</dbReference>
<dbReference type="InterPro" id="IPR029058">
    <property type="entry name" value="AB_hydrolase_fold"/>
</dbReference>
<dbReference type="InterPro" id="IPR036291">
    <property type="entry name" value="NAD(P)-bd_dom_sf"/>
</dbReference>
<dbReference type="Gene3D" id="3.40.50.1820">
    <property type="entry name" value="alpha/beta hydrolase"/>
    <property type="match status" value="1"/>
</dbReference>
<dbReference type="SUPFAM" id="SSF51735">
    <property type="entry name" value="NAD(P)-binding Rossmann-fold domains"/>
    <property type="match status" value="1"/>
</dbReference>
<reference evidence="3 4" key="1">
    <citation type="submission" date="2022-11" db="EMBL/GenBank/DDBJ databases">
        <title>Genome Sequencing of Nocardia sp. ON39_IFM12276 and assembly.</title>
        <authorList>
            <person name="Shimojima M."/>
            <person name="Toyokawa M."/>
            <person name="Uesaka K."/>
        </authorList>
    </citation>
    <scope>NUCLEOTIDE SEQUENCE [LARGE SCALE GENOMIC DNA]</scope>
    <source>
        <strain evidence="3 4">IFM 12276</strain>
    </source>
</reference>
<dbReference type="PANTHER" id="PTHR48079">
    <property type="entry name" value="PROTEIN YEEZ"/>
    <property type="match status" value="1"/>
</dbReference>
<organism evidence="3 4">
    <name type="scientific">Nocardia sputorum</name>
    <dbReference type="NCBI Taxonomy" id="2984338"/>
    <lineage>
        <taxon>Bacteria</taxon>
        <taxon>Bacillati</taxon>
        <taxon>Actinomycetota</taxon>
        <taxon>Actinomycetes</taxon>
        <taxon>Mycobacteriales</taxon>
        <taxon>Nocardiaceae</taxon>
        <taxon>Nocardia</taxon>
    </lineage>
</organism>
<dbReference type="InterPro" id="IPR000073">
    <property type="entry name" value="AB_hydrolase_1"/>
</dbReference>
<evidence type="ECO:0000313" key="3">
    <source>
        <dbReference type="EMBL" id="BDT98395.1"/>
    </source>
</evidence>
<feature type="domain" description="NAD-dependent epimerase/dehydratase" evidence="1">
    <location>
        <begin position="5"/>
        <end position="178"/>
    </location>
</feature>
<dbReference type="Gene3D" id="3.40.50.720">
    <property type="entry name" value="NAD(P)-binding Rossmann-like Domain"/>
    <property type="match status" value="1"/>
</dbReference>
<dbReference type="PANTHER" id="PTHR48079:SF6">
    <property type="entry name" value="NAD(P)-BINDING DOMAIN-CONTAINING PROTEIN-RELATED"/>
    <property type="match status" value="1"/>
</dbReference>